<keyword evidence="13" id="KW-1185">Reference proteome</keyword>
<comment type="caution">
    <text evidence="12">The sequence shown here is derived from an EMBL/GenBank/DDBJ whole genome shotgun (WGS) entry which is preliminary data.</text>
</comment>
<organism evidence="12 13">
    <name type="scientific">Zophobas morio</name>
    <dbReference type="NCBI Taxonomy" id="2755281"/>
    <lineage>
        <taxon>Eukaryota</taxon>
        <taxon>Metazoa</taxon>
        <taxon>Ecdysozoa</taxon>
        <taxon>Arthropoda</taxon>
        <taxon>Hexapoda</taxon>
        <taxon>Insecta</taxon>
        <taxon>Pterygota</taxon>
        <taxon>Neoptera</taxon>
        <taxon>Endopterygota</taxon>
        <taxon>Coleoptera</taxon>
        <taxon>Polyphaga</taxon>
        <taxon>Cucujiformia</taxon>
        <taxon>Tenebrionidae</taxon>
        <taxon>Zophobas</taxon>
    </lineage>
</organism>
<proteinExistence type="inferred from homology"/>
<keyword evidence="5" id="KW-0479">Metal-binding</keyword>
<keyword evidence="4" id="KW-0645">Protease</keyword>
<dbReference type="Gene3D" id="1.10.1380.10">
    <property type="entry name" value="Neutral endopeptidase , domain2"/>
    <property type="match status" value="1"/>
</dbReference>
<dbReference type="GO" id="GO:0005886">
    <property type="term" value="C:plasma membrane"/>
    <property type="evidence" value="ECO:0007669"/>
    <property type="project" value="UniProtKB-SubCell"/>
</dbReference>
<evidence type="ECO:0000256" key="2">
    <source>
        <dbReference type="ARBA" id="ARBA00004401"/>
    </source>
</evidence>
<dbReference type="InterPro" id="IPR024079">
    <property type="entry name" value="MetalloPept_cat_dom_sf"/>
</dbReference>
<gene>
    <name evidence="12" type="ORF">Zmor_022159</name>
</gene>
<evidence type="ECO:0000313" key="13">
    <source>
        <dbReference type="Proteomes" id="UP001168821"/>
    </source>
</evidence>
<dbReference type="PANTHER" id="PTHR11733">
    <property type="entry name" value="ZINC METALLOPROTEASE FAMILY M13 NEPRILYSIN-RELATED"/>
    <property type="match status" value="1"/>
</dbReference>
<dbReference type="InterPro" id="IPR018497">
    <property type="entry name" value="Peptidase_M13_C"/>
</dbReference>
<dbReference type="PRINTS" id="PR00786">
    <property type="entry name" value="NEPRILYSIN"/>
</dbReference>
<dbReference type="Pfam" id="PF05649">
    <property type="entry name" value="Peptidase_M13_N"/>
    <property type="match status" value="1"/>
</dbReference>
<dbReference type="GO" id="GO:0004222">
    <property type="term" value="F:metalloendopeptidase activity"/>
    <property type="evidence" value="ECO:0007669"/>
    <property type="project" value="InterPro"/>
</dbReference>
<dbReference type="InterPro" id="IPR042089">
    <property type="entry name" value="Peptidase_M13_dom_2"/>
</dbReference>
<evidence type="ECO:0008006" key="14">
    <source>
        <dbReference type="Google" id="ProtNLM"/>
    </source>
</evidence>
<dbReference type="Pfam" id="PF01431">
    <property type="entry name" value="Peptidase_M13"/>
    <property type="match status" value="1"/>
</dbReference>
<dbReference type="GO" id="GO:0046872">
    <property type="term" value="F:metal ion binding"/>
    <property type="evidence" value="ECO:0007669"/>
    <property type="project" value="UniProtKB-KW"/>
</dbReference>
<evidence type="ECO:0000256" key="7">
    <source>
        <dbReference type="ARBA" id="ARBA00022833"/>
    </source>
</evidence>
<evidence type="ECO:0000256" key="6">
    <source>
        <dbReference type="ARBA" id="ARBA00022801"/>
    </source>
</evidence>
<evidence type="ECO:0000313" key="12">
    <source>
        <dbReference type="EMBL" id="KAJ3644426.1"/>
    </source>
</evidence>
<comment type="subcellular location">
    <subcellularLocation>
        <location evidence="2">Cell membrane</location>
        <topology evidence="2">Single-pass type II membrane protein</topology>
    </subcellularLocation>
</comment>
<reference evidence="12" key="1">
    <citation type="journal article" date="2023" name="G3 (Bethesda)">
        <title>Whole genome assemblies of Zophobas morio and Tenebrio molitor.</title>
        <authorList>
            <person name="Kaur S."/>
            <person name="Stinson S.A."/>
            <person name="diCenzo G.C."/>
        </authorList>
    </citation>
    <scope>NUCLEOTIDE SEQUENCE</scope>
    <source>
        <strain evidence="12">QUZm001</strain>
    </source>
</reference>
<evidence type="ECO:0000256" key="1">
    <source>
        <dbReference type="ARBA" id="ARBA00001947"/>
    </source>
</evidence>
<protein>
    <recommendedName>
        <fullName evidence="14">Endothelin-converting enzyme 1</fullName>
    </recommendedName>
</protein>
<dbReference type="PANTHER" id="PTHR11733:SF133">
    <property type="entry name" value="PHOSPHATE-REGULATING NEUTRAL ENDOPEPTIDASE PHEX"/>
    <property type="match status" value="1"/>
</dbReference>
<comment type="cofactor">
    <cofactor evidence="1">
        <name>Zn(2+)</name>
        <dbReference type="ChEBI" id="CHEBI:29105"/>
    </cofactor>
</comment>
<feature type="transmembrane region" description="Helical" evidence="9">
    <location>
        <begin position="50"/>
        <end position="72"/>
    </location>
</feature>
<keyword evidence="9" id="KW-1133">Transmembrane helix</keyword>
<evidence type="ECO:0000256" key="4">
    <source>
        <dbReference type="ARBA" id="ARBA00022670"/>
    </source>
</evidence>
<keyword evidence="6" id="KW-0378">Hydrolase</keyword>
<accession>A0AA38HX39</accession>
<keyword evidence="9" id="KW-0812">Transmembrane</keyword>
<evidence type="ECO:0000259" key="10">
    <source>
        <dbReference type="Pfam" id="PF01431"/>
    </source>
</evidence>
<evidence type="ECO:0000256" key="5">
    <source>
        <dbReference type="ARBA" id="ARBA00022723"/>
    </source>
</evidence>
<dbReference type="AlphaFoldDB" id="A0AA38HX39"/>
<dbReference type="PROSITE" id="PS51885">
    <property type="entry name" value="NEPRILYSIN"/>
    <property type="match status" value="1"/>
</dbReference>
<dbReference type="Proteomes" id="UP001168821">
    <property type="component" value="Unassembled WGS sequence"/>
</dbReference>
<feature type="domain" description="Peptidase M13 N-terminal" evidence="11">
    <location>
        <begin position="104"/>
        <end position="528"/>
    </location>
</feature>
<keyword evidence="7" id="KW-0862">Zinc</keyword>
<sequence length="793" mass="91715">MDNYAYQPDDNGKPFAITRYPSVSRQNNDYLVEVNSRSKFFKTTKFYKRLTAILTILVLLLLIIVIVLAVLYCTKFRKNGLCTSEECLRSAANLRLSMDFSVDPCDDFYQYTCGRWSKEHPNHGWFPSFSAFSTIMEEVLIATEDFLNSENDDDNNEPFSVKQARNFYKSCMDTESVDNLGLSVVYKYLKEVDLPTVPSLFTKTDQELEDFQFDWLKSEATIKKTFAMDVLIGFFVQPNMYNRSENVMYIGVPVTPCPLPSPFKTDKRKKNEVDYAELRKTVNTNIIKFVLTTFFKNVTSKEPKEEVLEQATEVLINMTLHMDELINNYTDIYETVHFENIKEHQNKISEILNDNTKKTYPQIWEKYITYLFEGVNVTIDFDKDLLYLAEMDEDYLPKVISYIMTTSDVYVELYMWWVTVFAMILNTSSDIAEYILKQTAPFYVGSNVLRSRSLDCCILVNTFMGMAVSYGLADKTFSNKTKPKVEEMLSNIKDSFVAHVNTLTWMDRDTKQATLEKSKEMISFIGYPEWLFDKGALDIYYQGIVIYNDTYLENMMSFVKIFVPSKLEELRKINERNWSTDPTDVNAYNSFPDNSINVPMAILSFPAYNLGLEVLNYGAIGSILGHELTHGFDNTGRKYDKFGNYKKWWTNSTIETFEEKTKCFIKQYDNYTFAGISNHVQGEKTLGENLADNGGVNHAYRAYHRYLKIHGSEPKLPGFQNFTNDQLFFVAFGSIWCQTITLDEIEKDIETDVHSPQKIRVIGTLQNSREFAKAFRCPAGSKMNPGGTKCKVW</sequence>
<evidence type="ECO:0000256" key="9">
    <source>
        <dbReference type="SAM" id="Phobius"/>
    </source>
</evidence>
<dbReference type="SUPFAM" id="SSF55486">
    <property type="entry name" value="Metalloproteases ('zincins'), catalytic domain"/>
    <property type="match status" value="1"/>
</dbReference>
<name>A0AA38HX39_9CUCU</name>
<comment type="similarity">
    <text evidence="3">Belongs to the peptidase M13 family.</text>
</comment>
<dbReference type="EMBL" id="JALNTZ010000007">
    <property type="protein sequence ID" value="KAJ3644426.1"/>
    <property type="molecule type" value="Genomic_DNA"/>
</dbReference>
<keyword evidence="8" id="KW-0482">Metalloprotease</keyword>
<dbReference type="CDD" id="cd08662">
    <property type="entry name" value="M13"/>
    <property type="match status" value="1"/>
</dbReference>
<dbReference type="InterPro" id="IPR000718">
    <property type="entry name" value="Peptidase_M13"/>
</dbReference>
<evidence type="ECO:0000256" key="3">
    <source>
        <dbReference type="ARBA" id="ARBA00007357"/>
    </source>
</evidence>
<dbReference type="Gene3D" id="3.40.390.10">
    <property type="entry name" value="Collagenase (Catalytic Domain)"/>
    <property type="match status" value="1"/>
</dbReference>
<keyword evidence="9" id="KW-0472">Membrane</keyword>
<feature type="domain" description="Peptidase M13 C-terminal" evidence="10">
    <location>
        <begin position="586"/>
        <end position="786"/>
    </location>
</feature>
<evidence type="ECO:0000256" key="8">
    <source>
        <dbReference type="ARBA" id="ARBA00023049"/>
    </source>
</evidence>
<evidence type="ECO:0000259" key="11">
    <source>
        <dbReference type="Pfam" id="PF05649"/>
    </source>
</evidence>
<dbReference type="GO" id="GO:0016485">
    <property type="term" value="P:protein processing"/>
    <property type="evidence" value="ECO:0007669"/>
    <property type="project" value="TreeGrafter"/>
</dbReference>
<dbReference type="InterPro" id="IPR008753">
    <property type="entry name" value="Peptidase_M13_N"/>
</dbReference>